<dbReference type="InterPro" id="IPR011990">
    <property type="entry name" value="TPR-like_helical_dom_sf"/>
</dbReference>
<dbReference type="Pfam" id="PF13181">
    <property type="entry name" value="TPR_8"/>
    <property type="match status" value="1"/>
</dbReference>
<accession>A0A7K4AFZ7</accession>
<dbReference type="SMART" id="SM00028">
    <property type="entry name" value="TPR"/>
    <property type="match status" value="6"/>
</dbReference>
<dbReference type="InterPro" id="IPR051685">
    <property type="entry name" value="Ycf3/AcsC/BcsC/TPR_MFPF"/>
</dbReference>
<gene>
    <name evidence="4" type="ORF">GX426_02235</name>
</gene>
<dbReference type="SUPFAM" id="SSF48439">
    <property type="entry name" value="Protein prenylyltransferase"/>
    <property type="match status" value="1"/>
</dbReference>
<organism evidence="4 5">
    <name type="scientific">Methanothrix soehngenii</name>
    <name type="common">Methanosaeta concilii</name>
    <dbReference type="NCBI Taxonomy" id="2223"/>
    <lineage>
        <taxon>Archaea</taxon>
        <taxon>Methanobacteriati</taxon>
        <taxon>Methanobacteriota</taxon>
        <taxon>Stenosarchaea group</taxon>
        <taxon>Methanomicrobia</taxon>
        <taxon>Methanotrichales</taxon>
        <taxon>Methanotrichaceae</taxon>
        <taxon>Methanothrix</taxon>
    </lineage>
</organism>
<dbReference type="PANTHER" id="PTHR44943">
    <property type="entry name" value="CELLULOSE SYNTHASE OPERON PROTEIN C"/>
    <property type="match status" value="1"/>
</dbReference>
<dbReference type="EMBL" id="JAAYUN010000043">
    <property type="protein sequence ID" value="NLJ21917.1"/>
    <property type="molecule type" value="Genomic_DNA"/>
</dbReference>
<comment type="caution">
    <text evidence="4">The sequence shown here is derived from an EMBL/GenBank/DDBJ whole genome shotgun (WGS) entry which is preliminary data.</text>
</comment>
<sequence length="321" mass="36545">MFSMRTEILLTLSILSLLCLTGLGEVSTIEYLLTKGAEEYVNGSLKEAFRSFDNATTVDPENATVWFARGMALSGLKRYEEAISSYNKSIRIDDKNADVWYARATDESYIGRMNDSLASYDQSLQIDPENKFVWYDKGNSLLELGRYEESITCYDQAILIDGNWSRPWDSKGYAQGELGRYEEALQSFEESIDIYPNSSQSWYGKALALRSLGRAQEAEEAWSTYRDLSYSHISFSDNRGESMEDAIVIMNARTDLEGVGSEYYYLEKRFGTDAVDRDRISQYLVEGEEGRSYDVLEVHLTSGENATIYFDITDFYGKGFV</sequence>
<reference evidence="4 5" key="1">
    <citation type="journal article" date="2020" name="Biotechnol. Biofuels">
        <title>New insights from the biogas microbiome by comprehensive genome-resolved metagenomics of nearly 1600 species originating from multiple anaerobic digesters.</title>
        <authorList>
            <person name="Campanaro S."/>
            <person name="Treu L."/>
            <person name="Rodriguez-R L.M."/>
            <person name="Kovalovszki A."/>
            <person name="Ziels R.M."/>
            <person name="Maus I."/>
            <person name="Zhu X."/>
            <person name="Kougias P.G."/>
            <person name="Basile A."/>
            <person name="Luo G."/>
            <person name="Schluter A."/>
            <person name="Konstantinidis K.T."/>
            <person name="Angelidaki I."/>
        </authorList>
    </citation>
    <scope>NUCLEOTIDE SEQUENCE [LARGE SCALE GENOMIC DNA]</scope>
    <source>
        <strain evidence="4">AS27yjCOA_157</strain>
    </source>
</reference>
<dbReference type="InterPro" id="IPR019734">
    <property type="entry name" value="TPR_rpt"/>
</dbReference>
<feature type="repeat" description="TPR" evidence="3">
    <location>
        <begin position="97"/>
        <end position="130"/>
    </location>
</feature>
<feature type="repeat" description="TPR" evidence="3">
    <location>
        <begin position="131"/>
        <end position="164"/>
    </location>
</feature>
<dbReference type="Pfam" id="PF13424">
    <property type="entry name" value="TPR_12"/>
    <property type="match status" value="1"/>
</dbReference>
<evidence type="ECO:0000256" key="2">
    <source>
        <dbReference type="ARBA" id="ARBA00022803"/>
    </source>
</evidence>
<feature type="repeat" description="TPR" evidence="3">
    <location>
        <begin position="165"/>
        <end position="198"/>
    </location>
</feature>
<keyword evidence="2 3" id="KW-0802">TPR repeat</keyword>
<dbReference type="Gene3D" id="1.25.40.10">
    <property type="entry name" value="Tetratricopeptide repeat domain"/>
    <property type="match status" value="2"/>
</dbReference>
<evidence type="ECO:0000256" key="3">
    <source>
        <dbReference type="PROSITE-ProRule" id="PRU00339"/>
    </source>
</evidence>
<dbReference type="AlphaFoldDB" id="A0A7K4AFZ7"/>
<dbReference type="Proteomes" id="UP000544742">
    <property type="component" value="Unassembled WGS sequence"/>
</dbReference>
<evidence type="ECO:0000256" key="1">
    <source>
        <dbReference type="ARBA" id="ARBA00022737"/>
    </source>
</evidence>
<feature type="repeat" description="TPR" evidence="3">
    <location>
        <begin position="63"/>
        <end position="96"/>
    </location>
</feature>
<protein>
    <submittedName>
        <fullName evidence="4">Tetratricopeptide repeat protein</fullName>
    </submittedName>
</protein>
<name>A0A7K4AFZ7_METSH</name>
<dbReference type="PANTHER" id="PTHR44943:SF4">
    <property type="entry name" value="TPR REPEAT-CONTAINING PROTEIN MJ0798"/>
    <property type="match status" value="1"/>
</dbReference>
<keyword evidence="1" id="KW-0677">Repeat</keyword>
<evidence type="ECO:0000313" key="4">
    <source>
        <dbReference type="EMBL" id="NLJ21917.1"/>
    </source>
</evidence>
<evidence type="ECO:0000313" key="5">
    <source>
        <dbReference type="Proteomes" id="UP000544742"/>
    </source>
</evidence>
<dbReference type="PROSITE" id="PS50005">
    <property type="entry name" value="TPR"/>
    <property type="match status" value="4"/>
</dbReference>
<proteinExistence type="predicted"/>